<feature type="transmembrane region" description="Helical" evidence="5">
    <location>
        <begin position="64"/>
        <end position="82"/>
    </location>
</feature>
<dbReference type="Pfam" id="PF02674">
    <property type="entry name" value="Colicin_V"/>
    <property type="match status" value="1"/>
</dbReference>
<dbReference type="InterPro" id="IPR003825">
    <property type="entry name" value="Colicin-V_CvpA"/>
</dbReference>
<feature type="transmembrane region" description="Helical" evidence="5">
    <location>
        <begin position="23"/>
        <end position="44"/>
    </location>
</feature>
<reference evidence="6 7" key="1">
    <citation type="submission" date="2018-01" db="EMBL/GenBank/DDBJ databases">
        <title>A novel member of the phylum Bacteroidetes isolated from glacier ice.</title>
        <authorList>
            <person name="Liu Q."/>
            <person name="Xin Y.-H."/>
        </authorList>
    </citation>
    <scope>NUCLEOTIDE SEQUENCE [LARGE SCALE GENOMIC DNA]</scope>
    <source>
        <strain evidence="6 7">RB1R16</strain>
    </source>
</reference>
<gene>
    <name evidence="6" type="ORF">CJD36_007805</name>
</gene>
<dbReference type="EMBL" id="PPSL01000002">
    <property type="protein sequence ID" value="PQJ11689.1"/>
    <property type="molecule type" value="Genomic_DNA"/>
</dbReference>
<comment type="subcellular location">
    <subcellularLocation>
        <location evidence="1">Membrane</location>
        <topology evidence="1">Multi-pass membrane protein</topology>
    </subcellularLocation>
</comment>
<name>A0A2S7SXN2_9BACT</name>
<keyword evidence="3 5" id="KW-1133">Transmembrane helix</keyword>
<dbReference type="RefSeq" id="WP_105038569.1">
    <property type="nucleotide sequence ID" value="NZ_PPSL01000002.1"/>
</dbReference>
<dbReference type="GO" id="GO:0016020">
    <property type="term" value="C:membrane"/>
    <property type="evidence" value="ECO:0007669"/>
    <property type="project" value="UniProtKB-SubCell"/>
</dbReference>
<sequence length="176" mass="19364">MALDVTGLIIILLFFIRGYTRGLIVAAFSVIAILLGVLCALKLSQSFAAWLLLKGYMTSAWAPMLSYIILFVGVVLVVRLIAKMLQKAVEGMMLGTVNKLAGGLLYAFLGAVLWSSILWIGGRMNMFSPELIASSKTYTWLSGLAPWFFGFAGNLLPFAKDVFANLQHFFDQINKK</sequence>
<organism evidence="6 7">
    <name type="scientific">Flavipsychrobacter stenotrophus</name>
    <dbReference type="NCBI Taxonomy" id="2077091"/>
    <lineage>
        <taxon>Bacteria</taxon>
        <taxon>Pseudomonadati</taxon>
        <taxon>Bacteroidota</taxon>
        <taxon>Chitinophagia</taxon>
        <taxon>Chitinophagales</taxon>
        <taxon>Chitinophagaceae</taxon>
        <taxon>Flavipsychrobacter</taxon>
    </lineage>
</organism>
<evidence type="ECO:0000256" key="2">
    <source>
        <dbReference type="ARBA" id="ARBA00022692"/>
    </source>
</evidence>
<dbReference type="Proteomes" id="UP000239872">
    <property type="component" value="Unassembled WGS sequence"/>
</dbReference>
<dbReference type="PANTHER" id="PTHR37306">
    <property type="entry name" value="COLICIN V PRODUCTION PROTEIN"/>
    <property type="match status" value="1"/>
</dbReference>
<evidence type="ECO:0000256" key="3">
    <source>
        <dbReference type="ARBA" id="ARBA00022989"/>
    </source>
</evidence>
<dbReference type="OrthoDB" id="1492026at2"/>
<keyword evidence="7" id="KW-1185">Reference proteome</keyword>
<keyword evidence="4 5" id="KW-0472">Membrane</keyword>
<feature type="transmembrane region" description="Helical" evidence="5">
    <location>
        <begin position="103"/>
        <end position="120"/>
    </location>
</feature>
<evidence type="ECO:0000313" key="6">
    <source>
        <dbReference type="EMBL" id="PQJ11689.1"/>
    </source>
</evidence>
<feature type="transmembrane region" description="Helical" evidence="5">
    <location>
        <begin position="140"/>
        <end position="159"/>
    </location>
</feature>
<protein>
    <submittedName>
        <fullName evidence="6">Colicin V production protein</fullName>
    </submittedName>
</protein>
<evidence type="ECO:0000256" key="5">
    <source>
        <dbReference type="SAM" id="Phobius"/>
    </source>
</evidence>
<evidence type="ECO:0000313" key="7">
    <source>
        <dbReference type="Proteomes" id="UP000239872"/>
    </source>
</evidence>
<dbReference type="GO" id="GO:0009403">
    <property type="term" value="P:toxin biosynthetic process"/>
    <property type="evidence" value="ECO:0007669"/>
    <property type="project" value="InterPro"/>
</dbReference>
<accession>A0A2S7SXN2</accession>
<comment type="caution">
    <text evidence="6">The sequence shown here is derived from an EMBL/GenBank/DDBJ whole genome shotgun (WGS) entry which is preliminary data.</text>
</comment>
<proteinExistence type="predicted"/>
<evidence type="ECO:0000256" key="4">
    <source>
        <dbReference type="ARBA" id="ARBA00023136"/>
    </source>
</evidence>
<keyword evidence="2 5" id="KW-0812">Transmembrane</keyword>
<dbReference type="PANTHER" id="PTHR37306:SF1">
    <property type="entry name" value="COLICIN V PRODUCTION PROTEIN"/>
    <property type="match status" value="1"/>
</dbReference>
<dbReference type="AlphaFoldDB" id="A0A2S7SXN2"/>
<evidence type="ECO:0000256" key="1">
    <source>
        <dbReference type="ARBA" id="ARBA00004141"/>
    </source>
</evidence>